<feature type="region of interest" description="Disordered" evidence="1">
    <location>
        <begin position="342"/>
        <end position="390"/>
    </location>
</feature>
<feature type="region of interest" description="Disordered" evidence="1">
    <location>
        <begin position="1"/>
        <end position="47"/>
    </location>
</feature>
<sequence>MEEELSAACMPAGADHVSPHFSDTPNSDTSVALRVPESSSPGSLEEVHQEDAAKYELRPQTRHSAVGFTSTWIDQDDTGDYDPRNERKLNLRRTRVRHLPTQSVLNPTESADVNVLTDSSARQPRSSLHVKLEVRDAECKAKLRHILESKPTQADIQYDPFVKTWQPRKEGTGRRKRCNKLTPDARSSDCAHAPDDLTGHPVARGCWGCLELGLEFAETCSLIHDEYEYPCRNCKAEDEYCTPILPPKYKQQCEGCKQRRKQCSYTYTTDHTGPCEECAAEGYQCAAGPLVEEIKPRIRYERDPADLNIIAAALAQTERQWQPKPRPVKKVSKSASKISLQETVPGGDLCSTDEANHAKKREGSDNTLDKTHPPQHIEPSPSSNSQHQVDLTRKKFSSIDLTEPSTSDVSEHHVQSAPKERIFIHLTEPSASSKKRAARALPNPPTKRLKTSPRTSSNNTSNTLTIRTTFRHPIAFNHIPKPTHKPPCNFCDHTSFPYLALAPKTVRVTTLPNGAGYTEVSGGYASLGHAPTRMCTKCTLQRFSIATCASHQIRPLARKNRKLDVEAALDALFANRPRDADVWCSLCPALAAHECRVEGCVDVLGRPCVGCGLKLCATCRAELGRLYGGDLQVMLRGLGRGPSEVRPLGLRADAEFLSQEGLLMGFVMGGV</sequence>
<feature type="compositionally biased region" description="Low complexity" evidence="1">
    <location>
        <begin position="452"/>
        <end position="462"/>
    </location>
</feature>
<dbReference type="Proteomes" id="UP001138500">
    <property type="component" value="Unassembled WGS sequence"/>
</dbReference>
<comment type="caution">
    <text evidence="2">The sequence shown here is derived from an EMBL/GenBank/DDBJ whole genome shotgun (WGS) entry which is preliminary data.</text>
</comment>
<name>A0A9W7VZQ3_9PEZI</name>
<feature type="compositionally biased region" description="Polar residues" evidence="1">
    <location>
        <begin position="21"/>
        <end position="30"/>
    </location>
</feature>
<keyword evidence="3" id="KW-1185">Reference proteome</keyword>
<reference evidence="2 3" key="2">
    <citation type="journal article" date="2021" name="Curr. Genet.">
        <title>Genetic response to nitrogen starvation in the aggressive Eucalyptus foliar pathogen Teratosphaeria destructans.</title>
        <authorList>
            <person name="Havenga M."/>
            <person name="Wingfield B.D."/>
            <person name="Wingfield M.J."/>
            <person name="Dreyer L.L."/>
            <person name="Roets F."/>
            <person name="Aylward J."/>
        </authorList>
    </citation>
    <scope>NUCLEOTIDE SEQUENCE [LARGE SCALE GENOMIC DNA]</scope>
    <source>
        <strain evidence="2">CMW44962</strain>
    </source>
</reference>
<dbReference type="OrthoDB" id="5303703at2759"/>
<dbReference type="AlphaFoldDB" id="A0A9W7VZQ3"/>
<dbReference type="EMBL" id="RIBY02002267">
    <property type="protein sequence ID" value="KAH9821395.1"/>
    <property type="molecule type" value="Genomic_DNA"/>
</dbReference>
<evidence type="ECO:0000256" key="1">
    <source>
        <dbReference type="SAM" id="MobiDB-lite"/>
    </source>
</evidence>
<protein>
    <submittedName>
        <fullName evidence="2">Finger domain protein</fullName>
    </submittedName>
</protein>
<feature type="compositionally biased region" description="Basic and acidic residues" evidence="1">
    <location>
        <begin position="354"/>
        <end position="372"/>
    </location>
</feature>
<feature type="compositionally biased region" description="Polar residues" evidence="1">
    <location>
        <begin position="380"/>
        <end position="389"/>
    </location>
</feature>
<gene>
    <name evidence="2" type="ORF">Tdes44962_MAKER04992</name>
</gene>
<feature type="region of interest" description="Disordered" evidence="1">
    <location>
        <begin position="426"/>
        <end position="462"/>
    </location>
</feature>
<evidence type="ECO:0000313" key="2">
    <source>
        <dbReference type="EMBL" id="KAH9821395.1"/>
    </source>
</evidence>
<accession>A0A9W7VZQ3</accession>
<evidence type="ECO:0000313" key="3">
    <source>
        <dbReference type="Proteomes" id="UP001138500"/>
    </source>
</evidence>
<organism evidence="2 3">
    <name type="scientific">Teratosphaeria destructans</name>
    <dbReference type="NCBI Taxonomy" id="418781"/>
    <lineage>
        <taxon>Eukaryota</taxon>
        <taxon>Fungi</taxon>
        <taxon>Dikarya</taxon>
        <taxon>Ascomycota</taxon>
        <taxon>Pezizomycotina</taxon>
        <taxon>Dothideomycetes</taxon>
        <taxon>Dothideomycetidae</taxon>
        <taxon>Mycosphaerellales</taxon>
        <taxon>Teratosphaeriaceae</taxon>
        <taxon>Teratosphaeria</taxon>
    </lineage>
</organism>
<reference evidence="2 3" key="1">
    <citation type="journal article" date="2018" name="IMA Fungus">
        <title>IMA Genome-F 10: Nine draft genome sequences of Claviceps purpurea s.lat., including C. arundinis, C. humidiphila, and C. cf. spartinae, pseudomolecules for the pitch canker pathogen Fusarium circinatum, draft genome of Davidsoniella eucalypti, Grosmannia galeiformis, Quambalaria eucalypti, and Teratosphaeria destructans.</title>
        <authorList>
            <person name="Wingfield B.D."/>
            <person name="Liu M."/>
            <person name="Nguyen H.D."/>
            <person name="Lane F.A."/>
            <person name="Morgan S.W."/>
            <person name="De Vos L."/>
            <person name="Wilken P.M."/>
            <person name="Duong T.A."/>
            <person name="Aylward J."/>
            <person name="Coetzee M.P."/>
            <person name="Dadej K."/>
            <person name="De Beer Z.W."/>
            <person name="Findlay W."/>
            <person name="Havenga M."/>
            <person name="Kolarik M."/>
            <person name="Menzies J.G."/>
            <person name="Naidoo K."/>
            <person name="Pochopski O."/>
            <person name="Shoukouhi P."/>
            <person name="Santana Q.C."/>
            <person name="Seifert K.A."/>
            <person name="Soal N."/>
            <person name="Steenkamp E.T."/>
            <person name="Tatham C.T."/>
            <person name="van der Nest M.A."/>
            <person name="Wingfield M.J."/>
        </authorList>
    </citation>
    <scope>NUCLEOTIDE SEQUENCE [LARGE SCALE GENOMIC DNA]</scope>
    <source>
        <strain evidence="2">CMW44962</strain>
    </source>
</reference>
<proteinExistence type="predicted"/>